<feature type="compositionally biased region" description="Low complexity" evidence="3">
    <location>
        <begin position="252"/>
        <end position="268"/>
    </location>
</feature>
<feature type="coiled-coil region" evidence="2">
    <location>
        <begin position="17"/>
        <end position="65"/>
    </location>
</feature>
<dbReference type="InterPro" id="IPR003409">
    <property type="entry name" value="MORN"/>
</dbReference>
<proteinExistence type="predicted"/>
<dbReference type="PANTHER" id="PTHR23084:SF263">
    <property type="entry name" value="MORN REPEAT-CONTAINING PROTEIN 1"/>
    <property type="match status" value="1"/>
</dbReference>
<dbReference type="STRING" id="1169540.A0A0G4EWJ9"/>
<dbReference type="Proteomes" id="UP000041254">
    <property type="component" value="Unassembled WGS sequence"/>
</dbReference>
<dbReference type="Pfam" id="PF02493">
    <property type="entry name" value="MORN"/>
    <property type="match status" value="5"/>
</dbReference>
<dbReference type="AlphaFoldDB" id="A0A0G4EWJ9"/>
<keyword evidence="5" id="KW-1185">Reference proteome</keyword>
<name>A0A0G4EWJ9_VITBC</name>
<dbReference type="InParanoid" id="A0A0G4EWJ9"/>
<dbReference type="OrthoDB" id="270720at2759"/>
<organism evidence="4 5">
    <name type="scientific">Vitrella brassicaformis (strain CCMP3155)</name>
    <dbReference type="NCBI Taxonomy" id="1169540"/>
    <lineage>
        <taxon>Eukaryota</taxon>
        <taxon>Sar</taxon>
        <taxon>Alveolata</taxon>
        <taxon>Colpodellida</taxon>
        <taxon>Vitrellaceae</taxon>
        <taxon>Vitrella</taxon>
    </lineage>
</organism>
<reference evidence="4 5" key="1">
    <citation type="submission" date="2014-11" db="EMBL/GenBank/DDBJ databases">
        <authorList>
            <person name="Zhu J."/>
            <person name="Qi W."/>
            <person name="Song R."/>
        </authorList>
    </citation>
    <scope>NUCLEOTIDE SEQUENCE [LARGE SCALE GENOMIC DNA]</scope>
</reference>
<keyword evidence="2" id="KW-0175">Coiled coil</keyword>
<protein>
    <submittedName>
        <fullName evidence="4">Uncharacterized protein</fullName>
    </submittedName>
</protein>
<gene>
    <name evidence="4" type="ORF">Vbra_2176</name>
</gene>
<dbReference type="SMART" id="SM00698">
    <property type="entry name" value="MORN"/>
    <property type="match status" value="4"/>
</dbReference>
<evidence type="ECO:0000256" key="2">
    <source>
        <dbReference type="SAM" id="Coils"/>
    </source>
</evidence>
<dbReference type="SUPFAM" id="SSF82185">
    <property type="entry name" value="Histone H3 K4-specific methyltransferase SET7/9 N-terminal domain"/>
    <property type="match status" value="2"/>
</dbReference>
<dbReference type="PANTHER" id="PTHR23084">
    <property type="entry name" value="PHOSPHATIDYLINOSITOL-4-PHOSPHATE 5-KINASE RELATED"/>
    <property type="match status" value="1"/>
</dbReference>
<sequence length="351" mass="39000">MLQNIMDDNRCSMKLLRQQYDKRIEEFQAQRDDYKRERDAYRRERDAALHKLRELEAKMAAEQAVRVSRTVVPEGAVYHGTMRRIAGIEVAHGKGKEISHGRIVYDGDFVDGKRHGQGEEFASRKSIYKGGWADGERDGAGVATGIFWEQGCKYHGPTRDGKPHGEGELRDGDKVIYKGGYKDGKRHGRGTELTRDGRVLYEGEWANGDRTNKGEGKVGSMELKDDKRKRLGYYFGETLDAACQMARESCETTATESSTAASGRTASGMAKERNSAQDMKASGRMASGTARGRHTTTAKKADGIPRCPITPIRWQAGQKIPNINLVPGGGWKLHQLLQDRGVSEYFPAGAL</sequence>
<dbReference type="Gene3D" id="2.20.110.10">
    <property type="entry name" value="Histone H3 K4-specific methyltransferase SET7/9 N-terminal domain"/>
    <property type="match status" value="2"/>
</dbReference>
<dbReference type="PhylomeDB" id="A0A0G4EWJ9"/>
<evidence type="ECO:0000256" key="1">
    <source>
        <dbReference type="ARBA" id="ARBA00022737"/>
    </source>
</evidence>
<feature type="region of interest" description="Disordered" evidence="3">
    <location>
        <begin position="252"/>
        <end position="304"/>
    </location>
</feature>
<evidence type="ECO:0000256" key="3">
    <source>
        <dbReference type="SAM" id="MobiDB-lite"/>
    </source>
</evidence>
<evidence type="ECO:0000313" key="5">
    <source>
        <dbReference type="Proteomes" id="UP000041254"/>
    </source>
</evidence>
<dbReference type="EMBL" id="CDMY01000331">
    <property type="protein sequence ID" value="CEM02633.1"/>
    <property type="molecule type" value="Genomic_DNA"/>
</dbReference>
<keyword evidence="1" id="KW-0677">Repeat</keyword>
<dbReference type="VEuPathDB" id="CryptoDB:Vbra_2176"/>
<accession>A0A0G4EWJ9</accession>
<evidence type="ECO:0000313" key="4">
    <source>
        <dbReference type="EMBL" id="CEM02633.1"/>
    </source>
</evidence>